<dbReference type="EMBL" id="BJUN01000006">
    <property type="protein sequence ID" value="GEK58445.1"/>
    <property type="molecule type" value="Genomic_DNA"/>
</dbReference>
<keyword evidence="1" id="KW-0812">Transmembrane</keyword>
<sequence>MKVLRLMEWVVRAARLNLYWLAGTVAGGIIFGWAPATAAVSEIWKKELAQECTSLRMYFKFYKQFFWKMNLRATGILVFMTAAGMQPLMLQSLGDGFQALIIGLAGTAAFVMTVMLIYLLIFSEALPRPLSRELGQAFLLSIGRLPLSIGFIAGGGVWLYLVWLVPGLTLFFGASVPIFYFVWLAHWYQRLHQGVQDNIKINKTVQNRKDGGIYEKNP</sequence>
<evidence type="ECO:0008006" key="4">
    <source>
        <dbReference type="Google" id="ProtNLM"/>
    </source>
</evidence>
<feature type="transmembrane region" description="Helical" evidence="1">
    <location>
        <begin position="20"/>
        <end position="44"/>
    </location>
</feature>
<accession>A0A510Y552</accession>
<name>A0A510Y552_MARHA</name>
<keyword evidence="1" id="KW-0472">Membrane</keyword>
<comment type="caution">
    <text evidence="2">The sequence shown here is derived from an EMBL/GenBank/DDBJ whole genome shotgun (WGS) entry which is preliminary data.</text>
</comment>
<keyword evidence="3" id="KW-1185">Reference proteome</keyword>
<proteinExistence type="predicted"/>
<dbReference type="Proteomes" id="UP000321051">
    <property type="component" value="Unassembled WGS sequence"/>
</dbReference>
<dbReference type="AlphaFoldDB" id="A0A510Y552"/>
<feature type="transmembrane region" description="Helical" evidence="1">
    <location>
        <begin position="134"/>
        <end position="154"/>
    </location>
</feature>
<dbReference type="RefSeq" id="WP_094908208.1">
    <property type="nucleotide sequence ID" value="NZ_BJUN01000006.1"/>
</dbReference>
<dbReference type="OrthoDB" id="2182676at2"/>
<keyword evidence="1" id="KW-1133">Transmembrane helix</keyword>
<reference evidence="2 3" key="1">
    <citation type="submission" date="2019-07" db="EMBL/GenBank/DDBJ databases">
        <title>Whole genome shotgun sequence of Marinococcus halophilus NBRC 102359.</title>
        <authorList>
            <person name="Hosoyama A."/>
            <person name="Uohara A."/>
            <person name="Ohji S."/>
            <person name="Ichikawa N."/>
        </authorList>
    </citation>
    <scope>NUCLEOTIDE SEQUENCE [LARGE SCALE GENOMIC DNA]</scope>
    <source>
        <strain evidence="2 3">NBRC 102359</strain>
    </source>
</reference>
<organism evidence="2 3">
    <name type="scientific">Marinococcus halophilus</name>
    <dbReference type="NCBI Taxonomy" id="1371"/>
    <lineage>
        <taxon>Bacteria</taxon>
        <taxon>Bacillati</taxon>
        <taxon>Bacillota</taxon>
        <taxon>Bacilli</taxon>
        <taxon>Bacillales</taxon>
        <taxon>Bacillaceae</taxon>
        <taxon>Marinococcus</taxon>
    </lineage>
</organism>
<dbReference type="STRING" id="1371.GCA_900166605_01503"/>
<evidence type="ECO:0000313" key="2">
    <source>
        <dbReference type="EMBL" id="GEK58445.1"/>
    </source>
</evidence>
<dbReference type="Pfam" id="PF04854">
    <property type="entry name" value="DUF624"/>
    <property type="match status" value="1"/>
</dbReference>
<dbReference type="InterPro" id="IPR006938">
    <property type="entry name" value="DUF624"/>
</dbReference>
<feature type="transmembrane region" description="Helical" evidence="1">
    <location>
        <begin position="65"/>
        <end position="85"/>
    </location>
</feature>
<feature type="transmembrane region" description="Helical" evidence="1">
    <location>
        <begin position="97"/>
        <end position="122"/>
    </location>
</feature>
<gene>
    <name evidence="2" type="primary">yesV</name>
    <name evidence="2" type="ORF">MHA01_13500</name>
</gene>
<protein>
    <recommendedName>
        <fullName evidence="4">DUF624 domain-containing protein</fullName>
    </recommendedName>
</protein>
<evidence type="ECO:0000313" key="3">
    <source>
        <dbReference type="Proteomes" id="UP000321051"/>
    </source>
</evidence>
<feature type="transmembrane region" description="Helical" evidence="1">
    <location>
        <begin position="160"/>
        <end position="183"/>
    </location>
</feature>
<evidence type="ECO:0000256" key="1">
    <source>
        <dbReference type="SAM" id="Phobius"/>
    </source>
</evidence>